<dbReference type="InterPro" id="IPR036390">
    <property type="entry name" value="WH_DNA-bd_sf"/>
</dbReference>
<dbReference type="Pfam" id="PF21984">
    <property type="entry name" value="DnaD_N"/>
    <property type="match status" value="1"/>
</dbReference>
<evidence type="ECO:0000259" key="3">
    <source>
        <dbReference type="Pfam" id="PF21984"/>
    </source>
</evidence>
<reference evidence="4 5" key="1">
    <citation type="submission" date="2018-08" db="EMBL/GenBank/DDBJ databases">
        <title>Bacillus chawlae sp. nov., Bacillus glennii sp. nov., and Bacillus saganii sp. nov. Isolated from the Vehicle Assembly Building at Kennedy Space Center where the Viking Spacecraft were Assembled.</title>
        <authorList>
            <person name="Seuylemezian A."/>
            <person name="Vaishampayan P."/>
        </authorList>
    </citation>
    <scope>NUCLEOTIDE SEQUENCE [LARGE SCALE GENOMIC DNA]</scope>
    <source>
        <strain evidence="4 5">V47-23a</strain>
    </source>
</reference>
<name>A0A372LNK9_9BACI</name>
<dbReference type="PANTHER" id="PTHR37293">
    <property type="entry name" value="PHAGE REPLICATION PROTEIN-RELATED"/>
    <property type="match status" value="1"/>
</dbReference>
<dbReference type="RefSeq" id="WP_117326988.1">
    <property type="nucleotide sequence ID" value="NZ_QVTE01000033.1"/>
</dbReference>
<dbReference type="InterPro" id="IPR053162">
    <property type="entry name" value="DnaD"/>
</dbReference>
<dbReference type="EMBL" id="QVTE01000033">
    <property type="protein sequence ID" value="RFU68464.1"/>
    <property type="molecule type" value="Genomic_DNA"/>
</dbReference>
<gene>
    <name evidence="4" type="ORF">D0469_12050</name>
</gene>
<dbReference type="NCBIfam" id="TIGR01446">
    <property type="entry name" value="DnaD_dom"/>
    <property type="match status" value="1"/>
</dbReference>
<comment type="similarity">
    <text evidence="1">Belongs to the DnaB/DnaD family.</text>
</comment>
<dbReference type="Pfam" id="PF07261">
    <property type="entry name" value="DnaB_2"/>
    <property type="match status" value="1"/>
</dbReference>
<evidence type="ECO:0000313" key="5">
    <source>
        <dbReference type="Proteomes" id="UP000264541"/>
    </source>
</evidence>
<feature type="domain" description="DnaD N-terminal" evidence="3">
    <location>
        <begin position="17"/>
        <end position="115"/>
    </location>
</feature>
<feature type="domain" description="DnaB/C C-terminal" evidence="2">
    <location>
        <begin position="130"/>
        <end position="201"/>
    </location>
</feature>
<proteinExistence type="inferred from homology"/>
<dbReference type="OrthoDB" id="9770238at2"/>
<dbReference type="InterPro" id="IPR036388">
    <property type="entry name" value="WH-like_DNA-bd_sf"/>
</dbReference>
<dbReference type="Gene3D" id="1.10.10.630">
    <property type="entry name" value="DnaD domain-like"/>
    <property type="match status" value="1"/>
</dbReference>
<dbReference type="SUPFAM" id="SSF158499">
    <property type="entry name" value="DnaD domain-like"/>
    <property type="match status" value="1"/>
</dbReference>
<dbReference type="SUPFAM" id="SSF46785">
    <property type="entry name" value="Winged helix' DNA-binding domain"/>
    <property type="match status" value="1"/>
</dbReference>
<protein>
    <submittedName>
        <fullName evidence="4">DnaD domain protein</fullName>
    </submittedName>
</protein>
<dbReference type="InterPro" id="IPR006343">
    <property type="entry name" value="DnaB/C_C"/>
</dbReference>
<accession>A0A372LNK9</accession>
<sequence length="231" mass="27137">MIKTGLLEWMKEGHILVPSFLLSHYKTLGLNESELMLLLQLQNFSEQGNMFPTPAEISARMTFTEAECLFFLQKLIQKGFIIIEEQITDSIRHESYSLEPMQVKIINCFLSEQNHKESEQVKQEEESLYTVFEKEFGRPLSPFECETLAMWMDDDAHKPEIIKAALKEAVISAKLNFRYIDRILFEWKKNGIKTVEQAKRQGEKFRVHQKRGRKPETAVITDVPFYNWLEQ</sequence>
<keyword evidence="5" id="KW-1185">Reference proteome</keyword>
<dbReference type="Gene3D" id="1.10.10.10">
    <property type="entry name" value="Winged helix-like DNA-binding domain superfamily/Winged helix DNA-binding domain"/>
    <property type="match status" value="1"/>
</dbReference>
<dbReference type="Proteomes" id="UP000264541">
    <property type="component" value="Unassembled WGS sequence"/>
</dbReference>
<organism evidence="4 5">
    <name type="scientific">Peribacillus saganii</name>
    <dbReference type="NCBI Taxonomy" id="2303992"/>
    <lineage>
        <taxon>Bacteria</taxon>
        <taxon>Bacillati</taxon>
        <taxon>Bacillota</taxon>
        <taxon>Bacilli</taxon>
        <taxon>Bacillales</taxon>
        <taxon>Bacillaceae</taxon>
        <taxon>Peribacillus</taxon>
    </lineage>
</organism>
<evidence type="ECO:0000256" key="1">
    <source>
        <dbReference type="ARBA" id="ARBA00093462"/>
    </source>
</evidence>
<dbReference type="InterPro" id="IPR053843">
    <property type="entry name" value="DnaD_N"/>
</dbReference>
<evidence type="ECO:0000313" key="4">
    <source>
        <dbReference type="EMBL" id="RFU68464.1"/>
    </source>
</evidence>
<comment type="caution">
    <text evidence="4">The sequence shown here is derived from an EMBL/GenBank/DDBJ whole genome shotgun (WGS) entry which is preliminary data.</text>
</comment>
<evidence type="ECO:0000259" key="2">
    <source>
        <dbReference type="Pfam" id="PF07261"/>
    </source>
</evidence>
<dbReference type="AlphaFoldDB" id="A0A372LNK9"/>
<dbReference type="InterPro" id="IPR034829">
    <property type="entry name" value="DnaD-like_sf"/>
</dbReference>
<dbReference type="PANTHER" id="PTHR37293:SF6">
    <property type="entry name" value="DNA REPLICATION PROTEIN DNAD"/>
    <property type="match status" value="1"/>
</dbReference>